<feature type="region of interest" description="Disordered" evidence="1">
    <location>
        <begin position="46"/>
        <end position="84"/>
    </location>
</feature>
<dbReference type="Pfam" id="PF12110">
    <property type="entry name" value="Nup96"/>
    <property type="match status" value="1"/>
</dbReference>
<evidence type="ECO:0000313" key="3">
    <source>
        <dbReference type="EMBL" id="KNE57579.1"/>
    </source>
</evidence>
<dbReference type="Proteomes" id="UP000054350">
    <property type="component" value="Unassembled WGS sequence"/>
</dbReference>
<sequence length="816" mass="87381">MSAATLAPRARQQPPLRFGLAFDDSDAEDGPVDNVTRSMLRVSVNMDISDDDDEDVDADYSRTTDATPASGSLHVTDLGPTPAGAAASAADCSSMRRSVLTARPFHGVGTIPAARVSAMKRAFASQTSSIAAAAKDTDSPPRKIARRTPAPTLQELRAQQDREDAARALAAQRTLTAPKSWFDQLDEKHQKLHAPHAVVTVGVHGHFVTFAKHRQNTAAVGRYTSSLPTPDPAPVLSRLLSECAISRTPRADKDNERKPRIRAITDLPRHWRFADYAPLIATEHSRVLIDLLGVLYDPPAGLDDLAAPPVVHALVTKTRLQQWLAHHLQASADRDANAAIAEGRPLRAVAAWLAAHQLDRACATATTHARSPRLAMLIAASAVDPGMVRAHADAIRAAKPVPSEAETDYLAVLDLLSVGALTRDPTLQARTALVRALSPLSLAGSLAVLLAARHDWSIFDAWSTCLDLQVEPGMFADRSNLDTALVTALLHFAAPRSTDHAARLVAAATAAPDAAVPDLTPAVLVYLGLLALRRDDVPAPVPAVGARLLAQYAASLDAAGRWEWAVLAIMLMGVVPAPAAPKAATREAWIGELVARNATGSATLTRAERYVVRDLRVTEHNVWLAKALRIEAFLDAKTVTAHGGRLTVGAGGAPKVGDRDAALAMFHECVMHVRDAEGAKQAAWALKERVPDLVLGMKWDEVVRAVVSPSFARGDGQWPPAVPEESDAAVPPVARVAVAWAHLMRARGLQSDEEVQVWAEHVAEMAREVKARADAKVEIKVFAAIKCIQDQLRRVFKIRTGKGSVAVPAQDDAMEM</sequence>
<protein>
    <recommendedName>
        <fullName evidence="2">Nuclear pore complex protein NUP96 C-terminal domain-containing protein</fullName>
    </recommendedName>
</protein>
<feature type="region of interest" description="Disordered" evidence="1">
    <location>
        <begin position="1"/>
        <end position="34"/>
    </location>
</feature>
<gene>
    <name evidence="3" type="ORF">AMAG_03271</name>
</gene>
<dbReference type="VEuPathDB" id="FungiDB:AMAG_03271"/>
<evidence type="ECO:0000313" key="4">
    <source>
        <dbReference type="Proteomes" id="UP000054350"/>
    </source>
</evidence>
<name>A0A0L0S5E2_ALLM3</name>
<feature type="domain" description="Nuclear pore complex protein NUP96 C-terminal" evidence="2">
    <location>
        <begin position="543"/>
        <end position="629"/>
    </location>
</feature>
<proteinExistence type="predicted"/>
<evidence type="ECO:0000259" key="2">
    <source>
        <dbReference type="Pfam" id="PF12110"/>
    </source>
</evidence>
<dbReference type="AlphaFoldDB" id="A0A0L0S5E2"/>
<accession>A0A0L0S5E2</accession>
<reference evidence="3 4" key="1">
    <citation type="submission" date="2009-11" db="EMBL/GenBank/DDBJ databases">
        <title>Annotation of Allomyces macrogynus ATCC 38327.</title>
        <authorList>
            <consortium name="The Broad Institute Genome Sequencing Platform"/>
            <person name="Russ C."/>
            <person name="Cuomo C."/>
            <person name="Burger G."/>
            <person name="Gray M.W."/>
            <person name="Holland P.W.H."/>
            <person name="King N."/>
            <person name="Lang F.B.F."/>
            <person name="Roger A.J."/>
            <person name="Ruiz-Trillo I."/>
            <person name="Young S.K."/>
            <person name="Zeng Q."/>
            <person name="Gargeya S."/>
            <person name="Fitzgerald M."/>
            <person name="Haas B."/>
            <person name="Abouelleil A."/>
            <person name="Alvarado L."/>
            <person name="Arachchi H.M."/>
            <person name="Berlin A."/>
            <person name="Chapman S.B."/>
            <person name="Gearin G."/>
            <person name="Goldberg J."/>
            <person name="Griggs A."/>
            <person name="Gujja S."/>
            <person name="Hansen M."/>
            <person name="Heiman D."/>
            <person name="Howarth C."/>
            <person name="Larimer J."/>
            <person name="Lui A."/>
            <person name="MacDonald P.J.P."/>
            <person name="McCowen C."/>
            <person name="Montmayeur A."/>
            <person name="Murphy C."/>
            <person name="Neiman D."/>
            <person name="Pearson M."/>
            <person name="Priest M."/>
            <person name="Roberts A."/>
            <person name="Saif S."/>
            <person name="Shea T."/>
            <person name="Sisk P."/>
            <person name="Stolte C."/>
            <person name="Sykes S."/>
            <person name="Wortman J."/>
            <person name="Nusbaum C."/>
            <person name="Birren B."/>
        </authorList>
    </citation>
    <scope>NUCLEOTIDE SEQUENCE [LARGE SCALE GENOMIC DNA]</scope>
    <source>
        <strain evidence="3 4">ATCC 38327</strain>
    </source>
</reference>
<feature type="compositionally biased region" description="Acidic residues" evidence="1">
    <location>
        <begin position="48"/>
        <end position="58"/>
    </location>
</feature>
<dbReference type="OrthoDB" id="5571951at2759"/>
<organism evidence="3 4">
    <name type="scientific">Allomyces macrogynus (strain ATCC 38327)</name>
    <name type="common">Allomyces javanicus var. macrogynus</name>
    <dbReference type="NCBI Taxonomy" id="578462"/>
    <lineage>
        <taxon>Eukaryota</taxon>
        <taxon>Fungi</taxon>
        <taxon>Fungi incertae sedis</taxon>
        <taxon>Blastocladiomycota</taxon>
        <taxon>Blastocladiomycetes</taxon>
        <taxon>Blastocladiales</taxon>
        <taxon>Blastocladiaceae</taxon>
        <taxon>Allomyces</taxon>
    </lineage>
</organism>
<evidence type="ECO:0000256" key="1">
    <source>
        <dbReference type="SAM" id="MobiDB-lite"/>
    </source>
</evidence>
<reference evidence="4" key="2">
    <citation type="submission" date="2009-11" db="EMBL/GenBank/DDBJ databases">
        <title>The Genome Sequence of Allomyces macrogynus strain ATCC 38327.</title>
        <authorList>
            <consortium name="The Broad Institute Genome Sequencing Platform"/>
            <person name="Russ C."/>
            <person name="Cuomo C."/>
            <person name="Shea T."/>
            <person name="Young S.K."/>
            <person name="Zeng Q."/>
            <person name="Koehrsen M."/>
            <person name="Haas B."/>
            <person name="Borodovsky M."/>
            <person name="Guigo R."/>
            <person name="Alvarado L."/>
            <person name="Berlin A."/>
            <person name="Borenstein D."/>
            <person name="Chen Z."/>
            <person name="Engels R."/>
            <person name="Freedman E."/>
            <person name="Gellesch M."/>
            <person name="Goldberg J."/>
            <person name="Griggs A."/>
            <person name="Gujja S."/>
            <person name="Heiman D."/>
            <person name="Hepburn T."/>
            <person name="Howarth C."/>
            <person name="Jen D."/>
            <person name="Larson L."/>
            <person name="Lewis B."/>
            <person name="Mehta T."/>
            <person name="Park D."/>
            <person name="Pearson M."/>
            <person name="Roberts A."/>
            <person name="Saif S."/>
            <person name="Shenoy N."/>
            <person name="Sisk P."/>
            <person name="Stolte C."/>
            <person name="Sykes S."/>
            <person name="Walk T."/>
            <person name="White J."/>
            <person name="Yandava C."/>
            <person name="Burger G."/>
            <person name="Gray M.W."/>
            <person name="Holland P.W.H."/>
            <person name="King N."/>
            <person name="Lang F.B.F."/>
            <person name="Roger A.J."/>
            <person name="Ruiz-Trillo I."/>
            <person name="Lander E."/>
            <person name="Nusbaum C."/>
        </authorList>
    </citation>
    <scope>NUCLEOTIDE SEQUENCE [LARGE SCALE GENOMIC DNA]</scope>
    <source>
        <strain evidence="4">ATCC 38327</strain>
    </source>
</reference>
<keyword evidence="4" id="KW-1185">Reference proteome</keyword>
<dbReference type="EMBL" id="GG745331">
    <property type="protein sequence ID" value="KNE57579.1"/>
    <property type="molecule type" value="Genomic_DNA"/>
</dbReference>
<feature type="compositionally biased region" description="Polar residues" evidence="1">
    <location>
        <begin position="61"/>
        <end position="70"/>
    </location>
</feature>
<dbReference type="InterPro" id="IPR021967">
    <property type="entry name" value="Nup98_C"/>
</dbReference>
<feature type="region of interest" description="Disordered" evidence="1">
    <location>
        <begin position="130"/>
        <end position="149"/>
    </location>
</feature>